<dbReference type="RefSeq" id="WP_266086179.1">
    <property type="nucleotide sequence ID" value="NZ_RKLV01000002.1"/>
</dbReference>
<sequence>MERGKEVRRRLWPAFDAALARVGGYAVSDVSQDQYVGTAGADLREVEDNLRSLGFSFEVISALKHRACPNRRDVEAGSWVLRDSRLSSHQLHVHLFSERNEDTADVYAHHEKNWVRHPVKHYRVEYCSCEKGVEMAREVLSEAHVELFHRGRDERCMV</sequence>
<evidence type="ECO:0000313" key="2">
    <source>
        <dbReference type="Proteomes" id="UP001149411"/>
    </source>
</evidence>
<accession>A0A9Q4GI16</accession>
<dbReference type="AlphaFoldDB" id="A0A9Q4GI16"/>
<dbReference type="EMBL" id="RKLV01000002">
    <property type="protein sequence ID" value="MCX2818378.1"/>
    <property type="molecule type" value="Genomic_DNA"/>
</dbReference>
<evidence type="ECO:0000313" key="1">
    <source>
        <dbReference type="EMBL" id="MCX2818378.1"/>
    </source>
</evidence>
<gene>
    <name evidence="1" type="ORF">EGH25_03300</name>
</gene>
<reference evidence="1" key="1">
    <citation type="submission" date="2022-09" db="EMBL/GenBank/DDBJ databases">
        <title>Haloadaptaus new haloarchaeum isolated from saline soil.</title>
        <authorList>
            <person name="Duran-Viseras A."/>
            <person name="Sanchez-Porro C."/>
            <person name="Ventosa A."/>
        </authorList>
    </citation>
    <scope>NUCLEOTIDE SEQUENCE</scope>
    <source>
        <strain evidence="1">F3-133</strain>
    </source>
</reference>
<organism evidence="1 2">
    <name type="scientific">Halorutilus salinus</name>
    <dbReference type="NCBI Taxonomy" id="2487751"/>
    <lineage>
        <taxon>Archaea</taxon>
        <taxon>Methanobacteriati</taxon>
        <taxon>Methanobacteriota</taxon>
        <taxon>Stenosarchaea group</taxon>
        <taxon>Halobacteria</taxon>
        <taxon>Halorutilales</taxon>
        <taxon>Halorutilaceae</taxon>
        <taxon>Halorutilus</taxon>
    </lineage>
</organism>
<dbReference type="Proteomes" id="UP001149411">
    <property type="component" value="Unassembled WGS sequence"/>
</dbReference>
<comment type="caution">
    <text evidence="1">The sequence shown here is derived from an EMBL/GenBank/DDBJ whole genome shotgun (WGS) entry which is preliminary data.</text>
</comment>
<protein>
    <submittedName>
        <fullName evidence="1">Uncharacterized protein</fullName>
    </submittedName>
</protein>
<dbReference type="Gene3D" id="2.10.70.10">
    <property type="entry name" value="Complement Module, domain 1"/>
    <property type="match status" value="1"/>
</dbReference>
<proteinExistence type="predicted"/>
<name>A0A9Q4GI16_9EURY</name>
<keyword evidence="2" id="KW-1185">Reference proteome</keyword>